<evidence type="ECO:0000259" key="14">
    <source>
        <dbReference type="PROSITE" id="PS51194"/>
    </source>
</evidence>
<dbReference type="GO" id="GO:0016787">
    <property type="term" value="F:hydrolase activity"/>
    <property type="evidence" value="ECO:0007669"/>
    <property type="project" value="UniProtKB-KW"/>
</dbReference>
<dbReference type="AlphaFoldDB" id="A0A061BNK2"/>
<evidence type="ECO:0000256" key="5">
    <source>
        <dbReference type="ARBA" id="ARBA00022771"/>
    </source>
</evidence>
<comment type="similarity">
    <text evidence="2">Belongs to the SNF2/RAD54 helicase family.</text>
</comment>
<dbReference type="GO" id="GO:0005524">
    <property type="term" value="F:ATP binding"/>
    <property type="evidence" value="ECO:0007669"/>
    <property type="project" value="UniProtKB-KW"/>
</dbReference>
<dbReference type="InterPro" id="IPR014001">
    <property type="entry name" value="Helicase_ATP-bd"/>
</dbReference>
<dbReference type="InterPro" id="IPR000330">
    <property type="entry name" value="SNF2_N"/>
</dbReference>
<dbReference type="OrthoDB" id="448448at2759"/>
<dbReference type="CDD" id="cd18008">
    <property type="entry name" value="DEXDc_SHPRH-like"/>
    <property type="match status" value="1"/>
</dbReference>
<evidence type="ECO:0000313" key="15">
    <source>
        <dbReference type="EMBL" id="CDR49560.1"/>
    </source>
</evidence>
<dbReference type="SMART" id="SM00487">
    <property type="entry name" value="DEXDc"/>
    <property type="match status" value="1"/>
</dbReference>
<feature type="compositionally biased region" description="Low complexity" evidence="11">
    <location>
        <begin position="24"/>
        <end position="44"/>
    </location>
</feature>
<evidence type="ECO:0000256" key="7">
    <source>
        <dbReference type="ARBA" id="ARBA00022806"/>
    </source>
</evidence>
<feature type="compositionally biased region" description="Basic residues" evidence="11">
    <location>
        <begin position="319"/>
        <end position="333"/>
    </location>
</feature>
<feature type="compositionally biased region" description="Basic and acidic residues" evidence="11">
    <location>
        <begin position="160"/>
        <end position="170"/>
    </location>
</feature>
<dbReference type="SMART" id="SM00184">
    <property type="entry name" value="RING"/>
    <property type="match status" value="1"/>
</dbReference>
<feature type="domain" description="Helicase ATP-binding" evidence="13">
    <location>
        <begin position="439"/>
        <end position="616"/>
    </location>
</feature>
<reference evidence="15" key="1">
    <citation type="journal article" date="2014" name="Genome Announc.">
        <title>Draft genome sequence of Rhodosporidium toruloides CECT1137, an oleaginous yeast of biotechnological interest.</title>
        <authorList>
            <person name="Morin N."/>
            <person name="Calcas X."/>
            <person name="Devillers H."/>
            <person name="Durrens P."/>
            <person name="Sherman D.J."/>
            <person name="Nicaud J.-M."/>
            <person name="Neuveglise C."/>
        </authorList>
    </citation>
    <scope>NUCLEOTIDE SEQUENCE</scope>
    <source>
        <strain evidence="15">CECT1137</strain>
    </source>
</reference>
<evidence type="ECO:0000259" key="12">
    <source>
        <dbReference type="PROSITE" id="PS50089"/>
    </source>
</evidence>
<feature type="domain" description="RING-type" evidence="12">
    <location>
        <begin position="788"/>
        <end position="830"/>
    </location>
</feature>
<dbReference type="InterPro" id="IPR001841">
    <property type="entry name" value="Znf_RING"/>
</dbReference>
<comment type="subcellular location">
    <subcellularLocation>
        <location evidence="1">Nucleus</location>
    </subcellularLocation>
</comment>
<dbReference type="InterPro" id="IPR018957">
    <property type="entry name" value="Znf_C3HC4_RING-type"/>
</dbReference>
<gene>
    <name evidence="15" type="ORF">RHTO0S_28e00452g</name>
</gene>
<protein>
    <submittedName>
        <fullName evidence="15">RHTO0S28e00452g1_1</fullName>
    </submittedName>
</protein>
<keyword evidence="3" id="KW-0479">Metal-binding</keyword>
<dbReference type="SUPFAM" id="SSF57850">
    <property type="entry name" value="RING/U-box"/>
    <property type="match status" value="1"/>
</dbReference>
<dbReference type="InterPro" id="IPR049730">
    <property type="entry name" value="SNF2/RAD54-like_C"/>
</dbReference>
<evidence type="ECO:0000256" key="9">
    <source>
        <dbReference type="ARBA" id="ARBA00022840"/>
    </source>
</evidence>
<proteinExistence type="inferred from homology"/>
<dbReference type="EMBL" id="LK052963">
    <property type="protein sequence ID" value="CDR49560.1"/>
    <property type="molecule type" value="Genomic_DNA"/>
</dbReference>
<dbReference type="InterPro" id="IPR013083">
    <property type="entry name" value="Znf_RING/FYVE/PHD"/>
</dbReference>
<evidence type="ECO:0000256" key="11">
    <source>
        <dbReference type="SAM" id="MobiDB-lite"/>
    </source>
</evidence>
<dbReference type="SMART" id="SM00490">
    <property type="entry name" value="HELICc"/>
    <property type="match status" value="1"/>
</dbReference>
<evidence type="ECO:0000256" key="8">
    <source>
        <dbReference type="ARBA" id="ARBA00022833"/>
    </source>
</evidence>
<accession>A0A061BNK2</accession>
<dbReference type="GO" id="GO:0008270">
    <property type="term" value="F:zinc ion binding"/>
    <property type="evidence" value="ECO:0007669"/>
    <property type="project" value="UniProtKB-KW"/>
</dbReference>
<dbReference type="InterPro" id="IPR001650">
    <property type="entry name" value="Helicase_C-like"/>
</dbReference>
<dbReference type="PROSITE" id="PS00518">
    <property type="entry name" value="ZF_RING_1"/>
    <property type="match status" value="1"/>
</dbReference>
<keyword evidence="5 10" id="KW-0863">Zinc-finger</keyword>
<dbReference type="Pfam" id="PF00097">
    <property type="entry name" value="zf-C3HC4"/>
    <property type="match status" value="1"/>
</dbReference>
<name>A0A061BNK2_RHOTO</name>
<feature type="compositionally biased region" description="Low complexity" evidence="11">
    <location>
        <begin position="68"/>
        <end position="84"/>
    </location>
</feature>
<dbReference type="SUPFAM" id="SSF52540">
    <property type="entry name" value="P-loop containing nucleoside triphosphate hydrolases"/>
    <property type="match status" value="2"/>
</dbReference>
<evidence type="ECO:0000256" key="1">
    <source>
        <dbReference type="ARBA" id="ARBA00004123"/>
    </source>
</evidence>
<keyword evidence="7" id="KW-0347">Helicase</keyword>
<dbReference type="PANTHER" id="PTHR45626">
    <property type="entry name" value="TRANSCRIPTION TERMINATION FACTOR 2-RELATED"/>
    <property type="match status" value="1"/>
</dbReference>
<dbReference type="PROSITE" id="PS51192">
    <property type="entry name" value="HELICASE_ATP_BIND_1"/>
    <property type="match status" value="1"/>
</dbReference>
<dbReference type="InterPro" id="IPR038718">
    <property type="entry name" value="SNF2-like_sf"/>
</dbReference>
<feature type="compositionally biased region" description="Basic and acidic residues" evidence="11">
    <location>
        <begin position="180"/>
        <end position="195"/>
    </location>
</feature>
<dbReference type="Pfam" id="PF00271">
    <property type="entry name" value="Helicase_C"/>
    <property type="match status" value="1"/>
</dbReference>
<dbReference type="PROSITE" id="PS51194">
    <property type="entry name" value="HELICASE_CTER"/>
    <property type="match status" value="1"/>
</dbReference>
<feature type="compositionally biased region" description="Acidic residues" evidence="11">
    <location>
        <begin position="142"/>
        <end position="159"/>
    </location>
</feature>
<feature type="region of interest" description="Disordered" evidence="11">
    <location>
        <begin position="1"/>
        <end position="366"/>
    </location>
</feature>
<keyword evidence="6" id="KW-0378">Hydrolase</keyword>
<dbReference type="PROSITE" id="PS50089">
    <property type="entry name" value="ZF_RING_2"/>
    <property type="match status" value="1"/>
</dbReference>
<keyword evidence="9" id="KW-0067">ATP-binding</keyword>
<dbReference type="InterPro" id="IPR017907">
    <property type="entry name" value="Znf_RING_CS"/>
</dbReference>
<dbReference type="Gene3D" id="3.40.50.300">
    <property type="entry name" value="P-loop containing nucleotide triphosphate hydrolases"/>
    <property type="match status" value="1"/>
</dbReference>
<evidence type="ECO:0000259" key="13">
    <source>
        <dbReference type="PROSITE" id="PS51192"/>
    </source>
</evidence>
<evidence type="ECO:0000256" key="2">
    <source>
        <dbReference type="ARBA" id="ARBA00007025"/>
    </source>
</evidence>
<dbReference type="Pfam" id="PF00176">
    <property type="entry name" value="SNF2-rel_dom"/>
    <property type="match status" value="1"/>
</dbReference>
<dbReference type="GO" id="GO:0004386">
    <property type="term" value="F:helicase activity"/>
    <property type="evidence" value="ECO:0007669"/>
    <property type="project" value="UniProtKB-KW"/>
</dbReference>
<organism evidence="15">
    <name type="scientific">Rhodotorula toruloides</name>
    <name type="common">Yeast</name>
    <name type="synonym">Rhodosporidium toruloides</name>
    <dbReference type="NCBI Taxonomy" id="5286"/>
    <lineage>
        <taxon>Eukaryota</taxon>
        <taxon>Fungi</taxon>
        <taxon>Dikarya</taxon>
        <taxon>Basidiomycota</taxon>
        <taxon>Pucciniomycotina</taxon>
        <taxon>Microbotryomycetes</taxon>
        <taxon>Sporidiobolales</taxon>
        <taxon>Sporidiobolaceae</taxon>
        <taxon>Rhodotorula</taxon>
    </lineage>
</organism>
<feature type="compositionally biased region" description="Basic residues" evidence="11">
    <location>
        <begin position="222"/>
        <end position="231"/>
    </location>
</feature>
<dbReference type="GO" id="GO:0006289">
    <property type="term" value="P:nucleotide-excision repair"/>
    <property type="evidence" value="ECO:0007669"/>
    <property type="project" value="TreeGrafter"/>
</dbReference>
<keyword evidence="8" id="KW-0862">Zinc</keyword>
<evidence type="ECO:0000256" key="3">
    <source>
        <dbReference type="ARBA" id="ARBA00022723"/>
    </source>
</evidence>
<evidence type="ECO:0000256" key="10">
    <source>
        <dbReference type="PROSITE-ProRule" id="PRU00175"/>
    </source>
</evidence>
<dbReference type="GO" id="GO:0008094">
    <property type="term" value="F:ATP-dependent activity, acting on DNA"/>
    <property type="evidence" value="ECO:0007669"/>
    <property type="project" value="TreeGrafter"/>
</dbReference>
<dbReference type="InterPro" id="IPR027417">
    <property type="entry name" value="P-loop_NTPase"/>
</dbReference>
<dbReference type="GO" id="GO:0005634">
    <property type="term" value="C:nucleus"/>
    <property type="evidence" value="ECO:0007669"/>
    <property type="project" value="UniProtKB-SubCell"/>
</dbReference>
<evidence type="ECO:0000256" key="4">
    <source>
        <dbReference type="ARBA" id="ARBA00022741"/>
    </source>
</evidence>
<dbReference type="InterPro" id="IPR002464">
    <property type="entry name" value="DNA/RNA_helicase_DEAH_CS"/>
</dbReference>
<dbReference type="Gene3D" id="3.30.40.10">
    <property type="entry name" value="Zinc/RING finger domain, C3HC4 (zinc finger)"/>
    <property type="match status" value="1"/>
</dbReference>
<feature type="domain" description="Helicase C-terminal" evidence="14">
    <location>
        <begin position="866"/>
        <end position="1021"/>
    </location>
</feature>
<dbReference type="CDD" id="cd18793">
    <property type="entry name" value="SF2_C_SNF"/>
    <property type="match status" value="1"/>
</dbReference>
<feature type="compositionally biased region" description="Polar residues" evidence="11">
    <location>
        <begin position="9"/>
        <end position="20"/>
    </location>
</feature>
<sequence length="1037" mass="115578">MARPRRSSTHSSAVTIISSDSETEGAATGARGSGTGSPSTAPTSVRGGKGGKMDLDSEVEDSEEGAQTPSSRTTPRRSAAAAASKKLVLPTFQLTDSEEEEVKLSKRAAKGKGRAIVESTASSDNGGSADEYDASSVKDEAKEEEDEDELMMDDDDGEDAGVKKARELAKKLKSSLSKSTPDKGKGKAVDAEDLARSVSRSLKGKGRARSPSFEVVIEERKPTRKERKPTRKERESRTPSSVKGKGKMKASTPRRVAPPSDSDSDSEGSVFAPSASSVHSEDEDEDWDAEAEAAEMDVDEEEGSDAFELDESEEEEKPKKKKDKEKAKKKAKKVKDEEEEETLPAEGGEGDKELKKKKKEKVAPRKGAVITKEEKKALKKMSHFERTTYYLGKNHPELKTCWPDLAERPLTKVERAEQPALLTQKLLPFQLEGLNWLKQQEAGPFKGGFLCDEMGMGKTIQTISLILSDWSPTHPKGSTLVLAPTVAIMQWKSEIEKFTTGFKVLVFHGSNRLSNAKEMEKFDVVLTSYAVLESTFRREQKGFTKKGKVLKEDSILHKVKWHRVILDEAHNIKDRQSNTAKAAFALRAHYRWCLSGTPLQNRVGELYSLIRFVGCDPFAFYFCKRCDCKSLHWLASGGPCSACGHSSMQHTCYWNQAVLTPIQYGGTTTGEGQRAFQKMSLLLSHLMLRRTKVERADDLGLPPRVVNVRRDFFTEEEEELYQSLFKDVKRKFNTYADEGTVLNNYSNIFTLITRMRQMADHPDLVIKSKTAEPVQHAAADLPQEIITCRLCLDEAEDAVKTSCRHIFCRECVRQYLETAVEQRPECPVCHLPMSIDLDQDAIEVDETGRQGFLARIDPTKSRTSSKIEALLEELSKTRTEDRTLKTLVFSQFTSMLDLVARRLQLSGFKYVRLAGTMTPLARENTIKHFTSDPECTVFLISLKAGGVALNLVEASRVIILDPWWNPAVELQAMDRVHRIGQHRPITVTRLIIENSIESRILDLQKKKEDLAASALGDDDAAMGRLTPEDLSYLFSLS</sequence>
<keyword evidence="4" id="KW-0547">Nucleotide-binding</keyword>
<dbReference type="PANTHER" id="PTHR45626:SF12">
    <property type="entry name" value="DNA REPAIR PROTEIN RAD16"/>
    <property type="match status" value="1"/>
</dbReference>
<evidence type="ECO:0000256" key="6">
    <source>
        <dbReference type="ARBA" id="ARBA00022801"/>
    </source>
</evidence>
<dbReference type="InterPro" id="IPR050628">
    <property type="entry name" value="SNF2_RAD54_helicase_TF"/>
</dbReference>
<dbReference type="PROSITE" id="PS00690">
    <property type="entry name" value="DEAH_ATP_HELICASE"/>
    <property type="match status" value="1"/>
</dbReference>
<dbReference type="Gene3D" id="3.40.50.10810">
    <property type="entry name" value="Tandem AAA-ATPase domain"/>
    <property type="match status" value="1"/>
</dbReference>
<feature type="compositionally biased region" description="Acidic residues" evidence="11">
    <location>
        <begin position="281"/>
        <end position="315"/>
    </location>
</feature>